<keyword evidence="4 7" id="KW-0812">Transmembrane</keyword>
<dbReference type="GO" id="GO:0015031">
    <property type="term" value="P:protein transport"/>
    <property type="evidence" value="ECO:0007669"/>
    <property type="project" value="UniProtKB-KW"/>
</dbReference>
<dbReference type="Proteomes" id="UP000030960">
    <property type="component" value="Unassembled WGS sequence"/>
</dbReference>
<dbReference type="GO" id="GO:0005886">
    <property type="term" value="C:plasma membrane"/>
    <property type="evidence" value="ECO:0007669"/>
    <property type="project" value="UniProtKB-SubCell"/>
</dbReference>
<comment type="caution">
    <text evidence="8">The sequence shown here is derived from an EMBL/GenBank/DDBJ whole genome shotgun (WGS) entry which is preliminary data.</text>
</comment>
<protein>
    <submittedName>
        <fullName evidence="8">Biopolymer transport protein ExbD/TolR</fullName>
    </submittedName>
</protein>
<evidence type="ECO:0000256" key="1">
    <source>
        <dbReference type="ARBA" id="ARBA00004162"/>
    </source>
</evidence>
<dbReference type="STRING" id="561184.SAMN05216376_10546"/>
<organism evidence="8 9">
    <name type="scientific">Mameliella alba</name>
    <dbReference type="NCBI Taxonomy" id="561184"/>
    <lineage>
        <taxon>Bacteria</taxon>
        <taxon>Pseudomonadati</taxon>
        <taxon>Pseudomonadota</taxon>
        <taxon>Alphaproteobacteria</taxon>
        <taxon>Rhodobacterales</taxon>
        <taxon>Roseobacteraceae</taxon>
        <taxon>Mameliella</taxon>
    </lineage>
</organism>
<dbReference type="Pfam" id="PF02472">
    <property type="entry name" value="ExbD"/>
    <property type="match status" value="1"/>
</dbReference>
<dbReference type="GO" id="GO:0022857">
    <property type="term" value="F:transmembrane transporter activity"/>
    <property type="evidence" value="ECO:0007669"/>
    <property type="project" value="InterPro"/>
</dbReference>
<comment type="subcellular location">
    <subcellularLocation>
        <location evidence="1">Cell membrane</location>
        <topology evidence="1">Single-pass membrane protein</topology>
    </subcellularLocation>
    <subcellularLocation>
        <location evidence="7">Cell membrane</location>
        <topology evidence="7">Single-pass type II membrane protein</topology>
    </subcellularLocation>
</comment>
<keyword evidence="6" id="KW-0472">Membrane</keyword>
<keyword evidence="3" id="KW-1003">Cell membrane</keyword>
<dbReference type="OrthoDB" id="5456447at2"/>
<evidence type="ECO:0000256" key="2">
    <source>
        <dbReference type="ARBA" id="ARBA00005811"/>
    </source>
</evidence>
<evidence type="ECO:0000313" key="9">
    <source>
        <dbReference type="Proteomes" id="UP000030960"/>
    </source>
</evidence>
<evidence type="ECO:0000256" key="6">
    <source>
        <dbReference type="ARBA" id="ARBA00023136"/>
    </source>
</evidence>
<evidence type="ECO:0000313" key="8">
    <source>
        <dbReference type="EMBL" id="KHQ54339.1"/>
    </source>
</evidence>
<dbReference type="AlphaFoldDB" id="A0A0B3SV68"/>
<evidence type="ECO:0000256" key="7">
    <source>
        <dbReference type="RuleBase" id="RU003879"/>
    </source>
</evidence>
<sequence>MLNLPTSPRRRRPSLTPMIDVVFLLLVFFMLVARFGGTEGLSLLLSSSEGGSAYSGPPRLISVLPQGVTLNGQPVTDLPGALAPLMASPQDIVVVRPAPGTSVARLIEVLETLRKAGLTGLTVVE</sequence>
<reference evidence="8 9" key="1">
    <citation type="submission" date="2014-10" db="EMBL/GenBank/DDBJ databases">
        <title>Genome sequence of Ponticoccus sp. strain UMTAT08 isolated from clonal culture of toxic dinoflagellate Alexandrium tamiyavanichii.</title>
        <authorList>
            <person name="Gan H.Y."/>
            <person name="Muhd D.-D."/>
            <person name="Mohd Noor M.E."/>
            <person name="Yeong Y.S."/>
            <person name="Usup G."/>
        </authorList>
    </citation>
    <scope>NUCLEOTIDE SEQUENCE [LARGE SCALE GENOMIC DNA]</scope>
    <source>
        <strain evidence="8 9">UMTAT08</strain>
    </source>
</reference>
<comment type="similarity">
    <text evidence="2 7">Belongs to the ExbD/TolR family.</text>
</comment>
<proteinExistence type="inferred from homology"/>
<gene>
    <name evidence="8" type="ORF">OA50_00931</name>
</gene>
<keyword evidence="9" id="KW-1185">Reference proteome</keyword>
<dbReference type="InterPro" id="IPR003400">
    <property type="entry name" value="ExbD"/>
</dbReference>
<keyword evidence="7" id="KW-0653">Protein transport</keyword>
<dbReference type="RefSeq" id="WP_043137946.1">
    <property type="nucleotide sequence ID" value="NZ_JSUQ01000003.1"/>
</dbReference>
<name>A0A0B3SV68_9RHOB</name>
<dbReference type="EMBL" id="JSUQ01000003">
    <property type="protein sequence ID" value="KHQ54339.1"/>
    <property type="molecule type" value="Genomic_DNA"/>
</dbReference>
<accession>A0A0B3SV68</accession>
<evidence type="ECO:0000256" key="3">
    <source>
        <dbReference type="ARBA" id="ARBA00022475"/>
    </source>
</evidence>
<dbReference type="PATRIC" id="fig|1515334.3.peg.935"/>
<keyword evidence="7" id="KW-0813">Transport</keyword>
<evidence type="ECO:0000256" key="5">
    <source>
        <dbReference type="ARBA" id="ARBA00022989"/>
    </source>
</evidence>
<keyword evidence="5" id="KW-1133">Transmembrane helix</keyword>
<evidence type="ECO:0000256" key="4">
    <source>
        <dbReference type="ARBA" id="ARBA00022692"/>
    </source>
</evidence>